<keyword evidence="4" id="KW-0732">Signal</keyword>
<dbReference type="PROSITE" id="PS51318">
    <property type="entry name" value="TAT"/>
    <property type="match status" value="1"/>
</dbReference>
<evidence type="ECO:0000256" key="2">
    <source>
        <dbReference type="ARBA" id="ARBA00008520"/>
    </source>
</evidence>
<dbReference type="InterPro" id="IPR050490">
    <property type="entry name" value="Bact_solute-bd_prot1"/>
</dbReference>
<evidence type="ECO:0000313" key="5">
    <source>
        <dbReference type="EMBL" id="QKK17270.1"/>
    </source>
</evidence>
<dbReference type="PANTHER" id="PTHR43649">
    <property type="entry name" value="ARABINOSE-BINDING PROTEIN-RELATED"/>
    <property type="match status" value="1"/>
</dbReference>
<organism evidence="5 6">
    <name type="scientific">Rhizobium indicum</name>
    <dbReference type="NCBI Taxonomy" id="2583231"/>
    <lineage>
        <taxon>Bacteria</taxon>
        <taxon>Pseudomonadati</taxon>
        <taxon>Pseudomonadota</taxon>
        <taxon>Alphaproteobacteria</taxon>
        <taxon>Hyphomicrobiales</taxon>
        <taxon>Rhizobiaceae</taxon>
        <taxon>Rhizobium/Agrobacterium group</taxon>
        <taxon>Rhizobium</taxon>
    </lineage>
</organism>
<dbReference type="InterPro" id="IPR006059">
    <property type="entry name" value="SBP"/>
</dbReference>
<dbReference type="Gene3D" id="3.40.190.10">
    <property type="entry name" value="Periplasmic binding protein-like II"/>
    <property type="match status" value="2"/>
</dbReference>
<evidence type="ECO:0000256" key="4">
    <source>
        <dbReference type="SAM" id="SignalP"/>
    </source>
</evidence>
<dbReference type="SUPFAM" id="SSF53850">
    <property type="entry name" value="Periplasmic binding protein-like II"/>
    <property type="match status" value="1"/>
</dbReference>
<dbReference type="Pfam" id="PF01547">
    <property type="entry name" value="SBP_bac_1"/>
    <property type="match status" value="1"/>
</dbReference>
<evidence type="ECO:0000313" key="6">
    <source>
        <dbReference type="Proteomes" id="UP000305673"/>
    </source>
</evidence>
<dbReference type="Proteomes" id="UP000305673">
    <property type="component" value="Chromosome"/>
</dbReference>
<accession>A0ABX6PDV8</accession>
<dbReference type="EMBL" id="CP054021">
    <property type="protein sequence ID" value="QKK17270.1"/>
    <property type="molecule type" value="Genomic_DNA"/>
</dbReference>
<keyword evidence="3" id="KW-0574">Periplasm</keyword>
<feature type="chain" id="PRO_5046483987" evidence="4">
    <location>
        <begin position="32"/>
        <end position="431"/>
    </location>
</feature>
<protein>
    <submittedName>
        <fullName evidence="5">Carbohydrate ABC transporter substrate-binding protein</fullName>
    </submittedName>
</protein>
<keyword evidence="6" id="KW-1185">Reference proteome</keyword>
<evidence type="ECO:0000256" key="1">
    <source>
        <dbReference type="ARBA" id="ARBA00004418"/>
    </source>
</evidence>
<name>A0ABX6PDV8_9HYPH</name>
<evidence type="ECO:0000256" key="3">
    <source>
        <dbReference type="ARBA" id="ARBA00022764"/>
    </source>
</evidence>
<reference evidence="5 6" key="1">
    <citation type="submission" date="2020-05" db="EMBL/GenBank/DDBJ databases">
        <title>Genome sequences of pea root nodulating Rhizobium spp.</title>
        <authorList>
            <person name="Rahi P."/>
        </authorList>
    </citation>
    <scope>NUCLEOTIDE SEQUENCE [LARGE SCALE GENOMIC DNA]</scope>
    <source>
        <strain evidence="6">JKLM 12A2</strain>
    </source>
</reference>
<dbReference type="RefSeq" id="WP_138388545.1">
    <property type="nucleotide sequence ID" value="NZ_CP054021.1"/>
</dbReference>
<sequence length="431" mass="46792">MQVNRRSFLMGSAGAAAGLAFGAGSAIPAFAEDAQLRAMWWGSNDRAKRTLEVAKLYQSKSPGVTVVGESLSGDGYWTKLATQMAGRAVADVFQLEPSTISDYSRRGASLALDEFVPTTLKVDSFGADMLKLTTVDGKLYGIGLGLNSFSMFFDIPVFEKAGLPLPTPDLTWEEYAKLAVELTKAVGKQGFAGGPYAARYAYVFDAWLRQRGKSLYAKESAALGFNADDAKEWFTYWEDLRKKGGTVAADVQTLDQNTIDTNCLGLGKSAIGMAYSNQMVGYQLIIKNKIGITTLPREKKGGPSGHYYRPALIWSIGATTKHAEEAAKFINFFVNDVEAGKILGVERGVPMSPTVREAILPQLNPTEQETVKYVNLLKDQVGEYPAPAPMGSTQFDQRVLRPICDELAFERVSPADAATRLIEEGKATIKG</sequence>
<proteinExistence type="inferred from homology"/>
<comment type="similarity">
    <text evidence="2">Belongs to the bacterial solute-binding protein 1 family.</text>
</comment>
<feature type="signal peptide" evidence="4">
    <location>
        <begin position="1"/>
        <end position="31"/>
    </location>
</feature>
<comment type="subcellular location">
    <subcellularLocation>
        <location evidence="1">Periplasm</location>
    </subcellularLocation>
</comment>
<dbReference type="InterPro" id="IPR006311">
    <property type="entry name" value="TAT_signal"/>
</dbReference>
<gene>
    <name evidence="5" type="ORF">FFM53_012920</name>
</gene>
<dbReference type="PANTHER" id="PTHR43649:SF11">
    <property type="entry name" value="ABC TRANSPORTER SUBSTRATE-BINDING PROTEIN YESO-RELATED"/>
    <property type="match status" value="1"/>
</dbReference>